<dbReference type="RefSeq" id="WP_262841936.1">
    <property type="nucleotide sequence ID" value="NZ_JANZYP010000008.1"/>
</dbReference>
<feature type="compositionally biased region" description="Low complexity" evidence="1">
    <location>
        <begin position="157"/>
        <end position="174"/>
    </location>
</feature>
<feature type="compositionally biased region" description="Low complexity" evidence="1">
    <location>
        <begin position="134"/>
        <end position="143"/>
    </location>
</feature>
<keyword evidence="2" id="KW-0472">Membrane</keyword>
<evidence type="ECO:0000256" key="2">
    <source>
        <dbReference type="SAM" id="Phobius"/>
    </source>
</evidence>
<gene>
    <name evidence="4" type="ORF">ACFO8L_14875</name>
</gene>
<feature type="region of interest" description="Disordered" evidence="1">
    <location>
        <begin position="349"/>
        <end position="412"/>
    </location>
</feature>
<feature type="signal peptide" evidence="3">
    <location>
        <begin position="1"/>
        <end position="37"/>
    </location>
</feature>
<reference evidence="5" key="1">
    <citation type="journal article" date="2019" name="Int. J. Syst. Evol. Microbiol.">
        <title>The Global Catalogue of Microorganisms (GCM) 10K type strain sequencing project: providing services to taxonomists for standard genome sequencing and annotation.</title>
        <authorList>
            <consortium name="The Broad Institute Genomics Platform"/>
            <consortium name="The Broad Institute Genome Sequencing Center for Infectious Disease"/>
            <person name="Wu L."/>
            <person name="Ma J."/>
        </authorList>
    </citation>
    <scope>NUCLEOTIDE SEQUENCE [LARGE SCALE GENOMIC DNA]</scope>
    <source>
        <strain evidence="5">CCUG 49560</strain>
    </source>
</reference>
<evidence type="ECO:0000256" key="3">
    <source>
        <dbReference type="SAM" id="SignalP"/>
    </source>
</evidence>
<feature type="transmembrane region" description="Helical" evidence="2">
    <location>
        <begin position="205"/>
        <end position="223"/>
    </location>
</feature>
<sequence length="412" mass="42325">MSGRVRLTAASAVVASLALTGVVLLATSPLTAPRANAAQVAMADPTEVEPSDPTITDVPSDVTDPDGQDPQPEPTVTVTITESPDPTVTKTKTVDPKPKPTKTKPVKSSPSATKTAPVVPPVETLPTSTPPTLPTSEPILPSTQPTVESQVPDPQVSLAPASPTLSPSESAEPAVSFEEPTPDSVPIEIRNASPEYDQLELSRKLAIPGVLLAVLVMLGVLIFEGRIRRMAHAAAVRKAGPRSPGRHRGDEFPGYPMPGYPIYHGGTTYAPIISFVPVQGHPGALGGPQDGPSFGGPYELGPGPSYGQGAGGGQIPLAPIEGGPISFAPGASERWPRENTGGFGSGETITFPAAGRRPAPEQGPVLDGTPSQGPGSRGSSGDVSGFTLQAPLPGDAAEPRRGILGRFRRRSS</sequence>
<feature type="chain" id="PRO_5045456398" evidence="3">
    <location>
        <begin position="38"/>
        <end position="412"/>
    </location>
</feature>
<name>A0ABV9EGC1_9ACTN</name>
<evidence type="ECO:0000313" key="5">
    <source>
        <dbReference type="Proteomes" id="UP001595891"/>
    </source>
</evidence>
<keyword evidence="3" id="KW-0732">Signal</keyword>
<feature type="region of interest" description="Disordered" evidence="1">
    <location>
        <begin position="41"/>
        <end position="188"/>
    </location>
</feature>
<organism evidence="4 5">
    <name type="scientific">Sphaerisporangium corydalis</name>
    <dbReference type="NCBI Taxonomy" id="1441875"/>
    <lineage>
        <taxon>Bacteria</taxon>
        <taxon>Bacillati</taxon>
        <taxon>Actinomycetota</taxon>
        <taxon>Actinomycetes</taxon>
        <taxon>Streptosporangiales</taxon>
        <taxon>Streptosporangiaceae</taxon>
        <taxon>Sphaerisporangium</taxon>
    </lineage>
</organism>
<dbReference type="Proteomes" id="UP001595891">
    <property type="component" value="Unassembled WGS sequence"/>
</dbReference>
<keyword evidence="2" id="KW-0812">Transmembrane</keyword>
<evidence type="ECO:0000313" key="4">
    <source>
        <dbReference type="EMBL" id="MFC4587375.1"/>
    </source>
</evidence>
<evidence type="ECO:0000256" key="1">
    <source>
        <dbReference type="SAM" id="MobiDB-lite"/>
    </source>
</evidence>
<feature type="compositionally biased region" description="Low complexity" evidence="1">
    <location>
        <begin position="368"/>
        <end position="381"/>
    </location>
</feature>
<protein>
    <submittedName>
        <fullName evidence="4">Uncharacterized protein</fullName>
    </submittedName>
</protein>
<keyword evidence="5" id="KW-1185">Reference proteome</keyword>
<keyword evidence="2" id="KW-1133">Transmembrane helix</keyword>
<proteinExistence type="predicted"/>
<accession>A0ABV9EGC1</accession>
<feature type="compositionally biased region" description="Low complexity" evidence="1">
    <location>
        <begin position="106"/>
        <end position="127"/>
    </location>
</feature>
<dbReference type="EMBL" id="JBHSFN010000008">
    <property type="protein sequence ID" value="MFC4587375.1"/>
    <property type="molecule type" value="Genomic_DNA"/>
</dbReference>
<comment type="caution">
    <text evidence="4">The sequence shown here is derived from an EMBL/GenBank/DDBJ whole genome shotgun (WGS) entry which is preliminary data.</text>
</comment>